<gene>
    <name evidence="2" type="ordered locus">COCOR_04605</name>
</gene>
<feature type="signal peptide" evidence="1">
    <location>
        <begin position="1"/>
        <end position="23"/>
    </location>
</feature>
<dbReference type="KEGG" id="ccx:COCOR_04605"/>
<dbReference type="InParanoid" id="H8MI24"/>
<dbReference type="EMBL" id="CP003389">
    <property type="protein sequence ID" value="AFE05920.1"/>
    <property type="molecule type" value="Genomic_DNA"/>
</dbReference>
<dbReference type="AlphaFoldDB" id="H8MI24"/>
<dbReference type="RefSeq" id="WP_014397410.1">
    <property type="nucleotide sequence ID" value="NC_017030.1"/>
</dbReference>
<sequence length="141" mass="14465">MNRQAMFAALAVLCLTACGGAMDEQADLSAQKAAVLSSTDPLVGKWCHASWPGCFTISSSGSGIMANNGDGCWLTGDVKFSGLTPGSTAGTYTGTRNHRGSGVCASPPPYPLPTSTTITMTGPDSFTEVSGSFTASWFRSP</sequence>
<keyword evidence="3" id="KW-1185">Reference proteome</keyword>
<name>H8MI24_CORCM</name>
<protein>
    <recommendedName>
        <fullName evidence="4">Lipoprotein</fullName>
    </recommendedName>
</protein>
<accession>H8MI24</accession>
<evidence type="ECO:0000313" key="3">
    <source>
        <dbReference type="Proteomes" id="UP000007587"/>
    </source>
</evidence>
<reference evidence="3" key="2">
    <citation type="submission" date="2012-03" db="EMBL/GenBank/DDBJ databases">
        <title>Genome sequence of the fruiting myxobacterium Corallococcus coralloides DSM 2259.</title>
        <authorList>
            <person name="Huntley S."/>
            <person name="Zhang Y."/>
            <person name="Treuner-Lange A."/>
            <person name="Sensen C.W."/>
            <person name="Sogaard-Andersen L."/>
        </authorList>
    </citation>
    <scope>NUCLEOTIDE SEQUENCE [LARGE SCALE GENOMIC DNA]</scope>
    <source>
        <strain evidence="3">ATCC 25202 / DSM 2259 / NBRC 100086 / M2</strain>
    </source>
</reference>
<proteinExistence type="predicted"/>
<evidence type="ECO:0000256" key="1">
    <source>
        <dbReference type="SAM" id="SignalP"/>
    </source>
</evidence>
<keyword evidence="1" id="KW-0732">Signal</keyword>
<evidence type="ECO:0008006" key="4">
    <source>
        <dbReference type="Google" id="ProtNLM"/>
    </source>
</evidence>
<evidence type="ECO:0000313" key="2">
    <source>
        <dbReference type="EMBL" id="AFE05920.1"/>
    </source>
</evidence>
<reference evidence="2 3" key="1">
    <citation type="journal article" date="2012" name="J. Bacteriol.">
        <title>Complete Genome Sequence of the Fruiting Myxobacterium Corallococcus coralloides DSM 2259.</title>
        <authorList>
            <person name="Huntley S."/>
            <person name="Zhang Y."/>
            <person name="Treuner-Lange A."/>
            <person name="Kneip S."/>
            <person name="Sensen C.W."/>
            <person name="Sogaard-Andersen L."/>
        </authorList>
    </citation>
    <scope>NUCLEOTIDE SEQUENCE [LARGE SCALE GENOMIC DNA]</scope>
    <source>
        <strain evidence="3">ATCC 25202 / DSM 2259 / NBRC 100086 / M2</strain>
    </source>
</reference>
<dbReference type="Proteomes" id="UP000007587">
    <property type="component" value="Chromosome"/>
</dbReference>
<feature type="chain" id="PRO_5003615488" description="Lipoprotein" evidence="1">
    <location>
        <begin position="24"/>
        <end position="141"/>
    </location>
</feature>
<organism evidence="2 3">
    <name type="scientific">Corallococcus coralloides (strain ATCC 25202 / DSM 2259 / NBRC 100086 / M2)</name>
    <name type="common">Myxococcus coralloides</name>
    <dbReference type="NCBI Taxonomy" id="1144275"/>
    <lineage>
        <taxon>Bacteria</taxon>
        <taxon>Pseudomonadati</taxon>
        <taxon>Myxococcota</taxon>
        <taxon>Myxococcia</taxon>
        <taxon>Myxococcales</taxon>
        <taxon>Cystobacterineae</taxon>
        <taxon>Myxococcaceae</taxon>
        <taxon>Corallococcus</taxon>
    </lineage>
</organism>
<dbReference type="HOGENOM" id="CLU_1853059_0_0_7"/>